<dbReference type="InterPro" id="IPR010894">
    <property type="entry name" value="SpoVAD"/>
</dbReference>
<organism evidence="1 2">
    <name type="scientific">Alkalibacillus salilacus</name>
    <dbReference type="NCBI Taxonomy" id="284582"/>
    <lineage>
        <taxon>Bacteria</taxon>
        <taxon>Bacillati</taxon>
        <taxon>Bacillota</taxon>
        <taxon>Bacilli</taxon>
        <taxon>Bacillales</taxon>
        <taxon>Bacillaceae</taxon>
        <taxon>Alkalibacillus</taxon>
    </lineage>
</organism>
<dbReference type="NCBIfam" id="NF009069">
    <property type="entry name" value="PRK12404.1"/>
    <property type="match status" value="1"/>
</dbReference>
<evidence type="ECO:0000313" key="2">
    <source>
        <dbReference type="Proteomes" id="UP001224359"/>
    </source>
</evidence>
<dbReference type="Gene3D" id="3.40.47.40">
    <property type="entry name" value="Stage V sporulation protein AD"/>
    <property type="match status" value="1"/>
</dbReference>
<accession>A0ABT9VC33</accession>
<gene>
    <name evidence="1" type="ORF">J2S77_000488</name>
</gene>
<protein>
    <submittedName>
        <fullName evidence="1">Stage V sporulation protein AD</fullName>
    </submittedName>
</protein>
<dbReference type="Pfam" id="PF07451">
    <property type="entry name" value="SpoVAD"/>
    <property type="match status" value="1"/>
</dbReference>
<proteinExistence type="predicted"/>
<dbReference type="InterPro" id="IPR016039">
    <property type="entry name" value="Thiolase-like"/>
</dbReference>
<sequence>MSKMKQGKQSWLFQNGVYIIDTATVSGPKEKQGPLGSTFDYSYEKLHCDGKTWEQAEQNLLSKATNLCMEKSGIREDALDLIVSGDLLNQNVTSNYVARDYSSSMLCVFGACSTSMESLAIAGSLINSQDNQFALAATSSHYATAERQFRYPTEYGGQKPDTATSTVTGAGAALVSSQTSHIQVEGATIGQVIDYGAQDPLDMGSAMAPAAANTILQHLTDFNREVNDYDLILTGDLSSVGTPILKKILYQSGVDIETVHDDCGLMIYHQDQNIFAGGSGCASSALVAYGHVIQQLRSGNLNRVLVVATGALLNPTMMQQKESIPCIAHGVVLKRSDAI</sequence>
<name>A0ABT9VC33_9BACI</name>
<evidence type="ECO:0000313" key="1">
    <source>
        <dbReference type="EMBL" id="MDQ0158532.1"/>
    </source>
</evidence>
<reference evidence="1 2" key="1">
    <citation type="submission" date="2023-07" db="EMBL/GenBank/DDBJ databases">
        <title>Genomic Encyclopedia of Type Strains, Phase IV (KMG-IV): sequencing the most valuable type-strain genomes for metagenomic binning, comparative biology and taxonomic classification.</title>
        <authorList>
            <person name="Goeker M."/>
        </authorList>
    </citation>
    <scope>NUCLEOTIDE SEQUENCE [LARGE SCALE GENOMIC DNA]</scope>
    <source>
        <strain evidence="1 2">DSM 16460</strain>
    </source>
</reference>
<dbReference type="PIRSF" id="PIRSF011570">
    <property type="entry name" value="SpoVAD"/>
    <property type="match status" value="1"/>
</dbReference>
<keyword evidence="2" id="KW-1185">Reference proteome</keyword>
<comment type="caution">
    <text evidence="1">The sequence shown here is derived from an EMBL/GenBank/DDBJ whole genome shotgun (WGS) entry which is preliminary data.</text>
</comment>
<dbReference type="NCBIfam" id="NF006160">
    <property type="entry name" value="PRK08304.1"/>
    <property type="match status" value="1"/>
</dbReference>
<dbReference type="NCBIfam" id="TIGR02845">
    <property type="entry name" value="spore_V_AD"/>
    <property type="match status" value="1"/>
</dbReference>
<dbReference type="Proteomes" id="UP001224359">
    <property type="component" value="Unassembled WGS sequence"/>
</dbReference>
<dbReference type="SUPFAM" id="SSF53901">
    <property type="entry name" value="Thiolase-like"/>
    <property type="match status" value="1"/>
</dbReference>
<dbReference type="EMBL" id="JAUSTQ010000002">
    <property type="protein sequence ID" value="MDQ0158532.1"/>
    <property type="molecule type" value="Genomic_DNA"/>
</dbReference>
<dbReference type="InterPro" id="IPR038369">
    <property type="entry name" value="SpoVAD_sf"/>
</dbReference>